<reference evidence="2 3" key="1">
    <citation type="submission" date="2019-10" db="EMBL/GenBank/DDBJ databases">
        <title>Whole genome shotgun sequence of Acrocarpospora pleiomorpha NBRC 16267.</title>
        <authorList>
            <person name="Ichikawa N."/>
            <person name="Kimura A."/>
            <person name="Kitahashi Y."/>
            <person name="Komaki H."/>
            <person name="Oguchi A."/>
        </authorList>
    </citation>
    <scope>NUCLEOTIDE SEQUENCE [LARGE SCALE GENOMIC DNA]</scope>
    <source>
        <strain evidence="2 3">NBRC 16267</strain>
    </source>
</reference>
<dbReference type="InterPro" id="IPR032466">
    <property type="entry name" value="Metal_Hydrolase"/>
</dbReference>
<gene>
    <name evidence="2" type="ORF">Aple_090640</name>
</gene>
<dbReference type="Pfam" id="PF07969">
    <property type="entry name" value="Amidohydro_3"/>
    <property type="match status" value="1"/>
</dbReference>
<evidence type="ECO:0000259" key="1">
    <source>
        <dbReference type="Pfam" id="PF07969"/>
    </source>
</evidence>
<dbReference type="GO" id="GO:0016810">
    <property type="term" value="F:hydrolase activity, acting on carbon-nitrogen (but not peptide) bonds"/>
    <property type="evidence" value="ECO:0007669"/>
    <property type="project" value="InterPro"/>
</dbReference>
<dbReference type="SUPFAM" id="SSF51338">
    <property type="entry name" value="Composite domain of metallo-dependent hydrolases"/>
    <property type="match status" value="1"/>
</dbReference>
<evidence type="ECO:0000313" key="2">
    <source>
        <dbReference type="EMBL" id="GES26165.1"/>
    </source>
</evidence>
<dbReference type="AlphaFoldDB" id="A0A5M3XYF9"/>
<organism evidence="2 3">
    <name type="scientific">Acrocarpospora pleiomorpha</name>
    <dbReference type="NCBI Taxonomy" id="90975"/>
    <lineage>
        <taxon>Bacteria</taxon>
        <taxon>Bacillati</taxon>
        <taxon>Actinomycetota</taxon>
        <taxon>Actinomycetes</taxon>
        <taxon>Streptosporangiales</taxon>
        <taxon>Streptosporangiaceae</taxon>
        <taxon>Acrocarpospora</taxon>
    </lineage>
</organism>
<keyword evidence="3" id="KW-1185">Reference proteome</keyword>
<dbReference type="SUPFAM" id="SSF51556">
    <property type="entry name" value="Metallo-dependent hydrolases"/>
    <property type="match status" value="1"/>
</dbReference>
<evidence type="ECO:0000313" key="3">
    <source>
        <dbReference type="Proteomes" id="UP000377595"/>
    </source>
</evidence>
<sequence>MGAAERGADQDELGIMRGIVERGLSEGAVGVSSGLEYVPGRYADVGELAGICESLGRLPYVTHMRGYGAEAGVGVAEVVEIARRADVAVHISHFHGPSGELLGLVERARDEGVDLSFDTYPYLRGSTILGMVVLPNWVPAADIEKALAVLVEEGERVKREWSEVVWERLTLAHAPTFEWAEGLTLPEAAERYGASVEEFCRVLLIETRLEAGCVIARPDEGPSGEESIRAIMRDPGHMGGSDGIHVGGHPHPRAYGTFARYLGRHVRELGDLTWEQAAIHLASHPARRFHLPDRGLIRPGQIADLIVVNPDTVSDTATYQNPRSLSIGIDDVLVAGVHVLKDSHLTGATPGRALRAA</sequence>
<name>A0A5M3XYF9_9ACTN</name>
<feature type="domain" description="Amidohydrolase 3" evidence="1">
    <location>
        <begin position="226"/>
        <end position="339"/>
    </location>
</feature>
<dbReference type="Gene3D" id="3.20.20.140">
    <property type="entry name" value="Metal-dependent hydrolases"/>
    <property type="match status" value="1"/>
</dbReference>
<accession>A0A5M3XYF9</accession>
<proteinExistence type="predicted"/>
<protein>
    <recommendedName>
        <fullName evidence="1">Amidohydrolase 3 domain-containing protein</fullName>
    </recommendedName>
</protein>
<dbReference type="InterPro" id="IPR013108">
    <property type="entry name" value="Amidohydro_3"/>
</dbReference>
<dbReference type="EMBL" id="BLAF01000081">
    <property type="protein sequence ID" value="GES26165.1"/>
    <property type="molecule type" value="Genomic_DNA"/>
</dbReference>
<dbReference type="Proteomes" id="UP000377595">
    <property type="component" value="Unassembled WGS sequence"/>
</dbReference>
<dbReference type="InterPro" id="IPR011059">
    <property type="entry name" value="Metal-dep_hydrolase_composite"/>
</dbReference>
<comment type="caution">
    <text evidence="2">The sequence shown here is derived from an EMBL/GenBank/DDBJ whole genome shotgun (WGS) entry which is preliminary data.</text>
</comment>